<keyword evidence="2" id="KW-0677">Repeat</keyword>
<sequence length="172" mass="19730">MMNSHENLCHRKSLRYVFAVAHKCEVVVRDWLEECIKSQQLLPTTEYGLTSEAIEGDPGWIRARQTDKPLFDQMSFFLPKSFSDCRLLPKESLKELITACGGSCFDKPWEIVSSENSYTIFTPYSTKVDEARKYEASMGGVPVLLADWVLESIAEYRIMPIDSYKIYCSANF</sequence>
<dbReference type="GO" id="GO:0000724">
    <property type="term" value="P:double-strand break repair via homologous recombination"/>
    <property type="evidence" value="ECO:0007669"/>
    <property type="project" value="TreeGrafter"/>
</dbReference>
<protein>
    <recommendedName>
        <fullName evidence="6">BRCT domain-containing protein</fullName>
    </recommendedName>
</protein>
<evidence type="ECO:0000313" key="8">
    <source>
        <dbReference type="Proteomes" id="UP001196413"/>
    </source>
</evidence>
<keyword evidence="4" id="KW-0234">DNA repair</keyword>
<dbReference type="InterPro" id="IPR001357">
    <property type="entry name" value="BRCT_dom"/>
</dbReference>
<dbReference type="GO" id="GO:0045944">
    <property type="term" value="P:positive regulation of transcription by RNA polymerase II"/>
    <property type="evidence" value="ECO:0007669"/>
    <property type="project" value="TreeGrafter"/>
</dbReference>
<dbReference type="PANTHER" id="PTHR13763:SF0">
    <property type="entry name" value="BREAST CANCER TYPE 1 SUSCEPTIBILITY PROTEIN"/>
    <property type="match status" value="1"/>
</dbReference>
<evidence type="ECO:0000313" key="7">
    <source>
        <dbReference type="EMBL" id="KAJ1352102.1"/>
    </source>
</evidence>
<dbReference type="PROSITE" id="PS50172">
    <property type="entry name" value="BRCT"/>
    <property type="match status" value="2"/>
</dbReference>
<accession>A0AAD5MNP4</accession>
<name>A0AAD5MNP4_PARTN</name>
<dbReference type="EMBL" id="JAHQIW010001307">
    <property type="protein sequence ID" value="KAJ1352102.1"/>
    <property type="molecule type" value="Genomic_DNA"/>
</dbReference>
<comment type="caution">
    <text evidence="7">The sequence shown here is derived from an EMBL/GenBank/DDBJ whole genome shotgun (WGS) entry which is preliminary data.</text>
</comment>
<comment type="subcellular location">
    <subcellularLocation>
        <location evidence="1">Nucleus</location>
    </subcellularLocation>
</comment>
<evidence type="ECO:0000256" key="5">
    <source>
        <dbReference type="ARBA" id="ARBA00023242"/>
    </source>
</evidence>
<dbReference type="PANTHER" id="PTHR13763">
    <property type="entry name" value="BREAST CANCER TYPE 1 SUSCEPTIBILITY PROTEIN BRCA1"/>
    <property type="match status" value="1"/>
</dbReference>
<dbReference type="InterPro" id="IPR036420">
    <property type="entry name" value="BRCT_dom_sf"/>
</dbReference>
<dbReference type="AlphaFoldDB" id="A0AAD5MNP4"/>
<evidence type="ECO:0000256" key="1">
    <source>
        <dbReference type="ARBA" id="ARBA00004123"/>
    </source>
</evidence>
<dbReference type="Gene3D" id="3.40.50.10190">
    <property type="entry name" value="BRCT domain"/>
    <property type="match status" value="2"/>
</dbReference>
<evidence type="ECO:0000256" key="2">
    <source>
        <dbReference type="ARBA" id="ARBA00022737"/>
    </source>
</evidence>
<dbReference type="SUPFAM" id="SSF52113">
    <property type="entry name" value="BRCT domain"/>
    <property type="match status" value="2"/>
</dbReference>
<dbReference type="GO" id="GO:0004842">
    <property type="term" value="F:ubiquitin-protein transferase activity"/>
    <property type="evidence" value="ECO:0007669"/>
    <property type="project" value="TreeGrafter"/>
</dbReference>
<evidence type="ECO:0000259" key="6">
    <source>
        <dbReference type="PROSITE" id="PS50172"/>
    </source>
</evidence>
<reference evidence="7" key="1">
    <citation type="submission" date="2021-06" db="EMBL/GenBank/DDBJ databases">
        <title>Parelaphostrongylus tenuis whole genome reference sequence.</title>
        <authorList>
            <person name="Garwood T.J."/>
            <person name="Larsen P.A."/>
            <person name="Fountain-Jones N.M."/>
            <person name="Garbe J.R."/>
            <person name="Macchietto M.G."/>
            <person name="Kania S.A."/>
            <person name="Gerhold R.W."/>
            <person name="Richards J.E."/>
            <person name="Wolf T.M."/>
        </authorList>
    </citation>
    <scope>NUCLEOTIDE SEQUENCE</scope>
    <source>
        <strain evidence="7">MNPRO001-30</strain>
        <tissue evidence="7">Meninges</tissue>
    </source>
</reference>
<dbReference type="Pfam" id="PF16589">
    <property type="entry name" value="BRCT_2"/>
    <property type="match status" value="1"/>
</dbReference>
<organism evidence="7 8">
    <name type="scientific">Parelaphostrongylus tenuis</name>
    <name type="common">Meningeal worm</name>
    <dbReference type="NCBI Taxonomy" id="148309"/>
    <lineage>
        <taxon>Eukaryota</taxon>
        <taxon>Metazoa</taxon>
        <taxon>Ecdysozoa</taxon>
        <taxon>Nematoda</taxon>
        <taxon>Chromadorea</taxon>
        <taxon>Rhabditida</taxon>
        <taxon>Rhabditina</taxon>
        <taxon>Rhabditomorpha</taxon>
        <taxon>Strongyloidea</taxon>
        <taxon>Metastrongylidae</taxon>
        <taxon>Parelaphostrongylus</taxon>
    </lineage>
</organism>
<keyword evidence="8" id="KW-1185">Reference proteome</keyword>
<dbReference type="GO" id="GO:0031436">
    <property type="term" value="C:BRCA1-BARD1 complex"/>
    <property type="evidence" value="ECO:0007669"/>
    <property type="project" value="TreeGrafter"/>
</dbReference>
<proteinExistence type="predicted"/>
<feature type="domain" description="BRCT" evidence="6">
    <location>
        <begin position="1"/>
        <end position="49"/>
    </location>
</feature>
<keyword evidence="5" id="KW-0539">Nucleus</keyword>
<gene>
    <name evidence="7" type="ORF">KIN20_008294</name>
</gene>
<feature type="domain" description="BRCT" evidence="6">
    <location>
        <begin position="66"/>
        <end position="166"/>
    </location>
</feature>
<keyword evidence="3" id="KW-0227">DNA damage</keyword>
<dbReference type="Proteomes" id="UP001196413">
    <property type="component" value="Unassembled WGS sequence"/>
</dbReference>
<dbReference type="InterPro" id="IPR031099">
    <property type="entry name" value="BRCA1-associated"/>
</dbReference>
<dbReference type="GO" id="GO:0070531">
    <property type="term" value="C:BRCA1-A complex"/>
    <property type="evidence" value="ECO:0007669"/>
    <property type="project" value="TreeGrafter"/>
</dbReference>
<evidence type="ECO:0000256" key="3">
    <source>
        <dbReference type="ARBA" id="ARBA00022763"/>
    </source>
</evidence>
<evidence type="ECO:0000256" key="4">
    <source>
        <dbReference type="ARBA" id="ARBA00023204"/>
    </source>
</evidence>